<keyword evidence="2" id="KW-0732">Signal</keyword>
<organism evidence="3">
    <name type="scientific">Hyaloperonospora arabidopsidis (strain Emoy2)</name>
    <name type="common">Downy mildew agent</name>
    <name type="synonym">Peronospora arabidopsidis</name>
    <dbReference type="NCBI Taxonomy" id="559515"/>
    <lineage>
        <taxon>Eukaryota</taxon>
        <taxon>Sar</taxon>
        <taxon>Stramenopiles</taxon>
        <taxon>Oomycota</taxon>
        <taxon>Peronosporomycetes</taxon>
        <taxon>Peronosporales</taxon>
        <taxon>Peronosporaceae</taxon>
        <taxon>Hyaloperonospora</taxon>
    </lineage>
</organism>
<evidence type="ECO:0000256" key="2">
    <source>
        <dbReference type="SAM" id="SignalP"/>
    </source>
</evidence>
<evidence type="ECO:0000313" key="3">
    <source>
        <dbReference type="EMBL" id="BAP68975.1"/>
    </source>
</evidence>
<feature type="region of interest" description="Disordered" evidence="1">
    <location>
        <begin position="266"/>
        <end position="304"/>
    </location>
</feature>
<accession>A0A090BFB5</accession>
<feature type="compositionally biased region" description="Basic residues" evidence="1">
    <location>
        <begin position="281"/>
        <end position="290"/>
    </location>
</feature>
<dbReference type="EMBL" id="AB922399">
    <property type="protein sequence ID" value="BAP68975.1"/>
    <property type="molecule type" value="mRNA"/>
</dbReference>
<sequence>MLFLVAISNCAVICSAHPTSLSTHRGDRTDHARIRMMRVISMRTLVIVIYANDSSRSHHSRSNTSYCGDHSASISVGTTQEEQDRNASRSAPDIKPWMPSLRNLREWYDYTTGSCRIPLFDSSRLHDPDVSAKDYRTEHEYYIDVFFRHRWYHDNHNRDEISLAQAWNYFIGNIENVGRGSWLDKLFVARNRFEQKSPTGARLKLHRLSREEGLPFLSWGENCQSCVDNSVRAPREAFLPNQPYWRARISSEMYQGIETLQSLYERAGPSFDDGPPSTKGASRRTARRDRAHPSSAGSGAPSCSTMWIPRHWTK</sequence>
<feature type="compositionally biased region" description="Low complexity" evidence="1">
    <location>
        <begin position="293"/>
        <end position="302"/>
    </location>
</feature>
<proteinExistence type="evidence at transcript level"/>
<protein>
    <submittedName>
        <fullName evidence="3">RxLR effector candidate protein</fullName>
    </submittedName>
</protein>
<feature type="non-terminal residue" evidence="3">
    <location>
        <position position="314"/>
    </location>
</feature>
<reference evidence="3" key="1">
    <citation type="journal article" date="2014" name="PLoS Pathog.">
        <title>Expression profiling during Arabidopsis/downy mildew interaction reveals a highly-expressed effector that attenuates responses to salicylic acid.</title>
        <authorList>
            <person name="Asai S."/>
            <person name="Rallapalli G."/>
            <person name="Piquerez S.J.M."/>
            <person name="Caillaud M.C."/>
            <person name="Furzer O.J."/>
            <person name="Ishaque N."/>
            <person name="Wirthmueller L."/>
            <person name="Fabro G."/>
            <person name="Shirasu K."/>
            <person name="Jones J.D.G."/>
        </authorList>
    </citation>
    <scope>NUCLEOTIDE SEQUENCE</scope>
    <source>
        <strain evidence="3">Emoy2</strain>
    </source>
</reference>
<feature type="signal peptide" evidence="2">
    <location>
        <begin position="1"/>
        <end position="16"/>
    </location>
</feature>
<dbReference type="AlphaFoldDB" id="A0A090BFB5"/>
<feature type="chain" id="PRO_5001853199" evidence="2">
    <location>
        <begin position="17"/>
        <end position="314"/>
    </location>
</feature>
<evidence type="ECO:0000256" key="1">
    <source>
        <dbReference type="SAM" id="MobiDB-lite"/>
    </source>
</evidence>
<feature type="region of interest" description="Disordered" evidence="1">
    <location>
        <begin position="56"/>
        <end position="94"/>
    </location>
</feature>
<gene>
    <name evidence="3" type="primary">HaRxLL89</name>
</gene>
<name>A0A090BFB5_HYAAE</name>